<organism evidence="1 2">
    <name type="scientific">Kibdelosporangium aridum</name>
    <dbReference type="NCBI Taxonomy" id="2030"/>
    <lineage>
        <taxon>Bacteria</taxon>
        <taxon>Bacillati</taxon>
        <taxon>Actinomycetota</taxon>
        <taxon>Actinomycetes</taxon>
        <taxon>Pseudonocardiales</taxon>
        <taxon>Pseudonocardiaceae</taxon>
        <taxon>Kibdelosporangium</taxon>
    </lineage>
</organism>
<reference evidence="1 2" key="1">
    <citation type="submission" date="2017-04" db="EMBL/GenBank/DDBJ databases">
        <authorList>
            <person name="Afonso C.L."/>
            <person name="Miller P.J."/>
            <person name="Scott M.A."/>
            <person name="Spackman E."/>
            <person name="Goraichik I."/>
            <person name="Dimitrov K.M."/>
            <person name="Suarez D.L."/>
            <person name="Swayne D.E."/>
        </authorList>
    </citation>
    <scope>NUCLEOTIDE SEQUENCE [LARGE SCALE GENOMIC DNA]</scope>
    <source>
        <strain evidence="1 2">DSM 43828</strain>
    </source>
</reference>
<evidence type="ECO:0000313" key="1">
    <source>
        <dbReference type="EMBL" id="SMD22971.1"/>
    </source>
</evidence>
<protein>
    <submittedName>
        <fullName evidence="1">Uncharacterized protein</fullName>
    </submittedName>
</protein>
<sequence>MTLLDEASDLFACPRVATAFWARQLSGLREDHRWLWEAVILDGDVVAIKQIEVPSSGPSRRYWWQHLEETPAC</sequence>
<keyword evidence="2" id="KW-1185">Reference proteome</keyword>
<dbReference type="Proteomes" id="UP000192674">
    <property type="component" value="Unassembled WGS sequence"/>
</dbReference>
<dbReference type="AlphaFoldDB" id="A0A1Y5Y095"/>
<name>A0A1Y5Y095_KIBAR</name>
<gene>
    <name evidence="1" type="ORF">SAMN05661093_07752</name>
</gene>
<dbReference type="EMBL" id="FWXV01000008">
    <property type="protein sequence ID" value="SMD22971.1"/>
    <property type="molecule type" value="Genomic_DNA"/>
</dbReference>
<evidence type="ECO:0000313" key="2">
    <source>
        <dbReference type="Proteomes" id="UP000192674"/>
    </source>
</evidence>
<accession>A0A1Y5Y095</accession>
<proteinExistence type="predicted"/>